<proteinExistence type="inferred from homology"/>
<comment type="similarity">
    <text evidence="1 3">Belongs to the short-chain dehydrogenases/reductases (SDR) family.</text>
</comment>
<accession>A0A1X2A0C5</accession>
<evidence type="ECO:0008006" key="6">
    <source>
        <dbReference type="Google" id="ProtNLM"/>
    </source>
</evidence>
<keyword evidence="2" id="KW-0560">Oxidoreductase</keyword>
<organism evidence="4 5">
    <name type="scientific">Mycobacterium palustre</name>
    <dbReference type="NCBI Taxonomy" id="153971"/>
    <lineage>
        <taxon>Bacteria</taxon>
        <taxon>Bacillati</taxon>
        <taxon>Actinomycetota</taxon>
        <taxon>Actinomycetes</taxon>
        <taxon>Mycobacteriales</taxon>
        <taxon>Mycobacteriaceae</taxon>
        <taxon>Mycobacterium</taxon>
        <taxon>Mycobacterium simiae complex</taxon>
    </lineage>
</organism>
<dbReference type="PANTHER" id="PTHR45024">
    <property type="entry name" value="DEHYDROGENASES, SHORT CHAIN"/>
    <property type="match status" value="1"/>
</dbReference>
<evidence type="ECO:0000313" key="4">
    <source>
        <dbReference type="EMBL" id="ORW34398.1"/>
    </source>
</evidence>
<sequence>MVNDIDGDAAQQVVHEICERGGHAVLDDHDIVHDPVALVATAIDAFGRLDVLINNAGVLGVTAFGDVSAESWDKVFDSLIKGPVGVTRASWKHLLQSDAGKVVNVSSVGMLGNPGFTAYGAGKAAVFGFTKSLALEAIGTNVTVNCILPSAWTRMSEAIPDPLVRDVLQKHFQPEHVSSFVAWLAHPANRINNEAFEVGAGRASRVRLGVGPGVQVTTSDIDAWFQQQDKLMASGGELTPVDTSTDLFGLEVARAVEDLNLQQFTEKPVQFDNVEFQ</sequence>
<dbReference type="InterPro" id="IPR002347">
    <property type="entry name" value="SDR_fam"/>
</dbReference>
<dbReference type="STRING" id="153971.AWC19_24150"/>
<dbReference type="PANTHER" id="PTHR45024:SF2">
    <property type="entry name" value="SCP2 DOMAIN-CONTAINING PROTEIN"/>
    <property type="match status" value="1"/>
</dbReference>
<evidence type="ECO:0000313" key="5">
    <source>
        <dbReference type="Proteomes" id="UP000193529"/>
    </source>
</evidence>
<comment type="caution">
    <text evidence="4">The sequence shown here is derived from an EMBL/GenBank/DDBJ whole genome shotgun (WGS) entry which is preliminary data.</text>
</comment>
<evidence type="ECO:0000256" key="1">
    <source>
        <dbReference type="ARBA" id="ARBA00006484"/>
    </source>
</evidence>
<protein>
    <recommendedName>
        <fullName evidence="6">Short-chain dehydrogenase</fullName>
    </recommendedName>
</protein>
<dbReference type="PRINTS" id="PR00081">
    <property type="entry name" value="GDHRDH"/>
</dbReference>
<name>A0A1X2A0C5_9MYCO</name>
<dbReference type="InterPro" id="IPR036291">
    <property type="entry name" value="NAD(P)-bd_dom_sf"/>
</dbReference>
<dbReference type="AlphaFoldDB" id="A0A1X2A0C5"/>
<gene>
    <name evidence="4" type="ORF">AWC19_24150</name>
</gene>
<dbReference type="PRINTS" id="PR00080">
    <property type="entry name" value="SDRFAMILY"/>
</dbReference>
<evidence type="ECO:0000256" key="2">
    <source>
        <dbReference type="ARBA" id="ARBA00023002"/>
    </source>
</evidence>
<dbReference type="PROSITE" id="PS00061">
    <property type="entry name" value="ADH_SHORT"/>
    <property type="match status" value="1"/>
</dbReference>
<dbReference type="EMBL" id="LQPJ01000009">
    <property type="protein sequence ID" value="ORW34398.1"/>
    <property type="molecule type" value="Genomic_DNA"/>
</dbReference>
<dbReference type="Proteomes" id="UP000193529">
    <property type="component" value="Unassembled WGS sequence"/>
</dbReference>
<dbReference type="SUPFAM" id="SSF51735">
    <property type="entry name" value="NAD(P)-binding Rossmann-fold domains"/>
    <property type="match status" value="1"/>
</dbReference>
<dbReference type="InterPro" id="IPR020904">
    <property type="entry name" value="Sc_DH/Rdtase_CS"/>
</dbReference>
<dbReference type="InterPro" id="IPR051687">
    <property type="entry name" value="Peroxisomal_Beta-Oxidation"/>
</dbReference>
<dbReference type="GO" id="GO:0016491">
    <property type="term" value="F:oxidoreductase activity"/>
    <property type="evidence" value="ECO:0007669"/>
    <property type="project" value="UniProtKB-KW"/>
</dbReference>
<reference evidence="4 5" key="1">
    <citation type="submission" date="2016-01" db="EMBL/GenBank/DDBJ databases">
        <title>The new phylogeny of the genus Mycobacterium.</title>
        <authorList>
            <person name="Tarcisio F."/>
            <person name="Conor M."/>
            <person name="Antonella G."/>
            <person name="Elisabetta G."/>
            <person name="Giulia F.S."/>
            <person name="Sara T."/>
            <person name="Anna F."/>
            <person name="Clotilde B."/>
            <person name="Roberto B."/>
            <person name="Veronica D.S."/>
            <person name="Fabio R."/>
            <person name="Monica P."/>
            <person name="Olivier J."/>
            <person name="Enrico T."/>
            <person name="Nicola S."/>
        </authorList>
    </citation>
    <scope>NUCLEOTIDE SEQUENCE [LARGE SCALE GENOMIC DNA]</scope>
    <source>
        <strain evidence="4 5">DSM 44572</strain>
    </source>
</reference>
<keyword evidence="5" id="KW-1185">Reference proteome</keyword>
<dbReference type="Pfam" id="PF00106">
    <property type="entry name" value="adh_short"/>
    <property type="match status" value="1"/>
</dbReference>
<dbReference type="Gene3D" id="3.40.50.720">
    <property type="entry name" value="NAD(P)-binding Rossmann-like Domain"/>
    <property type="match status" value="1"/>
</dbReference>
<evidence type="ECO:0000256" key="3">
    <source>
        <dbReference type="RuleBase" id="RU000363"/>
    </source>
</evidence>